<dbReference type="InterPro" id="IPR018767">
    <property type="entry name" value="Brl1/Brr6_dom"/>
</dbReference>
<evidence type="ECO:0000313" key="4">
    <source>
        <dbReference type="EMBL" id="KAA8899021.1"/>
    </source>
</evidence>
<dbReference type="Proteomes" id="UP000326924">
    <property type="component" value="Unassembled WGS sequence"/>
</dbReference>
<dbReference type="PANTHER" id="PTHR28136">
    <property type="entry name" value="NUCLEUS EXPORT PROTEIN BRR6"/>
    <property type="match status" value="1"/>
</dbReference>
<dbReference type="GO" id="GO:0055088">
    <property type="term" value="P:lipid homeostasis"/>
    <property type="evidence" value="ECO:0007669"/>
    <property type="project" value="InterPro"/>
</dbReference>
<dbReference type="PANTHER" id="PTHR28136:SF1">
    <property type="entry name" value="NUCLEUS EXPORT PROTEIN BRL1"/>
    <property type="match status" value="1"/>
</dbReference>
<sequence>MEYRGQESPMEFEWENQTGRVDTNSPFRMSGIQRAVAEETPVRRGAPSSFQSSPIKHEIFSTPAPSQPVFMKQSAHPATPLGKPLFAAFNTPAFQTPRNTFDTPSKDSDMFSTPGNDSRDMDSEVPTPDAQLAQLLRSGKKGGISSLSLSGTRVTGRGELRRGTRHDGAISKPQRRRNKRAEPDKTSNDDESDEVQDNYSTRGQPPRKARSTREWLETHRGIPEVVSSYLQMFIHASWVLLAIYILFSGVRVVQQDLNNRLSESVGAVTAKIQRCSSEYVVNHCAPHTRVPKLAEFCAELEKCMNEDPNKVGRSAVSATMLAQILNSFVSELHWKTMVSILSPGNLQRS</sequence>
<feature type="region of interest" description="Disordered" evidence="1">
    <location>
        <begin position="91"/>
        <end position="214"/>
    </location>
</feature>
<dbReference type="GO" id="GO:0031965">
    <property type="term" value="C:nuclear membrane"/>
    <property type="evidence" value="ECO:0007669"/>
    <property type="project" value="InterPro"/>
</dbReference>
<dbReference type="GO" id="GO:0006998">
    <property type="term" value="P:nuclear envelope organization"/>
    <property type="evidence" value="ECO:0007669"/>
    <property type="project" value="InterPro"/>
</dbReference>
<feature type="region of interest" description="Disordered" evidence="1">
    <location>
        <begin position="1"/>
        <end position="77"/>
    </location>
</feature>
<feature type="transmembrane region" description="Helical" evidence="2">
    <location>
        <begin position="232"/>
        <end position="253"/>
    </location>
</feature>
<proteinExistence type="predicted"/>
<comment type="caution">
    <text evidence="4">The sequence shown here is derived from an EMBL/GenBank/DDBJ whole genome shotgun (WGS) entry which is preliminary data.</text>
</comment>
<accession>A0A5J5ENN8</accession>
<dbReference type="AlphaFoldDB" id="A0A5J5ENN8"/>
<keyword evidence="2" id="KW-0472">Membrane</keyword>
<dbReference type="InParanoid" id="A0A5J5ENN8"/>
<gene>
    <name evidence="4" type="ORF">FN846DRAFT_782547</name>
</gene>
<keyword evidence="5" id="KW-1185">Reference proteome</keyword>
<protein>
    <submittedName>
        <fullName evidence="4">Di-sulfide bridge nucleocytoplasmic transport domain-containing protein</fullName>
    </submittedName>
</protein>
<organism evidence="4 5">
    <name type="scientific">Sphaerosporella brunnea</name>
    <dbReference type="NCBI Taxonomy" id="1250544"/>
    <lineage>
        <taxon>Eukaryota</taxon>
        <taxon>Fungi</taxon>
        <taxon>Dikarya</taxon>
        <taxon>Ascomycota</taxon>
        <taxon>Pezizomycotina</taxon>
        <taxon>Pezizomycetes</taxon>
        <taxon>Pezizales</taxon>
        <taxon>Pyronemataceae</taxon>
        <taxon>Sphaerosporella</taxon>
    </lineage>
</organism>
<dbReference type="OrthoDB" id="5961at2759"/>
<feature type="compositionally biased region" description="Polar residues" evidence="1">
    <location>
        <begin position="92"/>
        <end position="103"/>
    </location>
</feature>
<feature type="domain" description="Brl1/Brr6" evidence="3">
    <location>
        <begin position="226"/>
        <end position="347"/>
    </location>
</feature>
<feature type="compositionally biased region" description="Polar residues" evidence="1">
    <location>
        <begin position="15"/>
        <end position="27"/>
    </location>
</feature>
<name>A0A5J5ENN8_9PEZI</name>
<dbReference type="Pfam" id="PF10104">
    <property type="entry name" value="Brr6_like_C_C"/>
    <property type="match status" value="1"/>
</dbReference>
<evidence type="ECO:0000256" key="1">
    <source>
        <dbReference type="SAM" id="MobiDB-lite"/>
    </source>
</evidence>
<keyword evidence="2" id="KW-1133">Transmembrane helix</keyword>
<dbReference type="InterPro" id="IPR040202">
    <property type="entry name" value="Brl1/Brr6"/>
</dbReference>
<evidence type="ECO:0000313" key="5">
    <source>
        <dbReference type="Proteomes" id="UP000326924"/>
    </source>
</evidence>
<evidence type="ECO:0000256" key="2">
    <source>
        <dbReference type="SAM" id="Phobius"/>
    </source>
</evidence>
<dbReference type="SMART" id="SM01042">
    <property type="entry name" value="Brr6_like_C_C"/>
    <property type="match status" value="1"/>
</dbReference>
<keyword evidence="2" id="KW-0812">Transmembrane</keyword>
<evidence type="ECO:0000259" key="3">
    <source>
        <dbReference type="SMART" id="SM01042"/>
    </source>
</evidence>
<feature type="compositionally biased region" description="Basic and acidic residues" evidence="1">
    <location>
        <begin position="156"/>
        <end position="169"/>
    </location>
</feature>
<dbReference type="EMBL" id="VXIS01000174">
    <property type="protein sequence ID" value="KAA8899021.1"/>
    <property type="molecule type" value="Genomic_DNA"/>
</dbReference>
<reference evidence="4 5" key="1">
    <citation type="submission" date="2019-09" db="EMBL/GenBank/DDBJ databases">
        <title>Draft genome of the ectomycorrhizal ascomycete Sphaerosporella brunnea.</title>
        <authorList>
            <consortium name="DOE Joint Genome Institute"/>
            <person name="Benucci G.M."/>
            <person name="Marozzi G."/>
            <person name="Antonielli L."/>
            <person name="Sanchez S."/>
            <person name="Marco P."/>
            <person name="Wang X."/>
            <person name="Falini L.B."/>
            <person name="Barry K."/>
            <person name="Haridas S."/>
            <person name="Lipzen A."/>
            <person name="Labutti K."/>
            <person name="Grigoriev I.V."/>
            <person name="Murat C."/>
            <person name="Martin F."/>
            <person name="Albertini E."/>
            <person name="Donnini D."/>
            <person name="Bonito G."/>
        </authorList>
    </citation>
    <scope>NUCLEOTIDE SEQUENCE [LARGE SCALE GENOMIC DNA]</scope>
    <source>
        <strain evidence="4 5">Sb_GMNB300</strain>
    </source>
</reference>